<feature type="transmembrane region" description="Helical" evidence="7">
    <location>
        <begin position="194"/>
        <end position="215"/>
    </location>
</feature>
<evidence type="ECO:0000313" key="8">
    <source>
        <dbReference type="EMBL" id="KHQ50568.1"/>
    </source>
</evidence>
<dbReference type="PATRIC" id="fig|1515334.3.peg.4965"/>
<dbReference type="Pfam" id="PF03547">
    <property type="entry name" value="Mem_trans"/>
    <property type="match status" value="1"/>
</dbReference>
<organism evidence="8 9">
    <name type="scientific">Mameliella alba</name>
    <dbReference type="NCBI Taxonomy" id="561184"/>
    <lineage>
        <taxon>Bacteria</taxon>
        <taxon>Pseudomonadati</taxon>
        <taxon>Pseudomonadota</taxon>
        <taxon>Alphaproteobacteria</taxon>
        <taxon>Rhodobacterales</taxon>
        <taxon>Roseobacteraceae</taxon>
        <taxon>Mameliella</taxon>
    </lineage>
</organism>
<name>A0A0B3RV01_9RHOB</name>
<evidence type="ECO:0000256" key="6">
    <source>
        <dbReference type="ARBA" id="ARBA00023136"/>
    </source>
</evidence>
<dbReference type="PANTHER" id="PTHR36838">
    <property type="entry name" value="AUXIN EFFLUX CARRIER FAMILY PROTEIN"/>
    <property type="match status" value="1"/>
</dbReference>
<dbReference type="OrthoDB" id="7329340at2"/>
<dbReference type="InterPro" id="IPR004776">
    <property type="entry name" value="Mem_transp_PIN-like"/>
</dbReference>
<feature type="transmembrane region" description="Helical" evidence="7">
    <location>
        <begin position="98"/>
        <end position="119"/>
    </location>
</feature>
<keyword evidence="3" id="KW-1003">Cell membrane</keyword>
<evidence type="ECO:0000313" key="9">
    <source>
        <dbReference type="Proteomes" id="UP000030960"/>
    </source>
</evidence>
<evidence type="ECO:0000256" key="4">
    <source>
        <dbReference type="ARBA" id="ARBA00022692"/>
    </source>
</evidence>
<evidence type="ECO:0000256" key="2">
    <source>
        <dbReference type="ARBA" id="ARBA00022448"/>
    </source>
</evidence>
<feature type="transmembrane region" description="Helical" evidence="7">
    <location>
        <begin position="286"/>
        <end position="310"/>
    </location>
</feature>
<comment type="caution">
    <text evidence="8">The sequence shown here is derived from an EMBL/GenBank/DDBJ whole genome shotgun (WGS) entry which is preliminary data.</text>
</comment>
<evidence type="ECO:0000256" key="1">
    <source>
        <dbReference type="ARBA" id="ARBA00004141"/>
    </source>
</evidence>
<keyword evidence="4 7" id="KW-0812">Transmembrane</keyword>
<evidence type="ECO:0000256" key="3">
    <source>
        <dbReference type="ARBA" id="ARBA00022475"/>
    </source>
</evidence>
<dbReference type="GO" id="GO:0016020">
    <property type="term" value="C:membrane"/>
    <property type="evidence" value="ECO:0007669"/>
    <property type="project" value="UniProtKB-SubCell"/>
</dbReference>
<reference evidence="8 9" key="1">
    <citation type="submission" date="2014-10" db="EMBL/GenBank/DDBJ databases">
        <title>Genome sequence of Ponticoccus sp. strain UMTAT08 isolated from clonal culture of toxic dinoflagellate Alexandrium tamiyavanichii.</title>
        <authorList>
            <person name="Gan H.Y."/>
            <person name="Muhd D.-D."/>
            <person name="Mohd Noor M.E."/>
            <person name="Yeong Y.S."/>
            <person name="Usup G."/>
        </authorList>
    </citation>
    <scope>NUCLEOTIDE SEQUENCE [LARGE SCALE GENOMIC DNA]</scope>
    <source>
        <strain evidence="8 9">UMTAT08</strain>
    </source>
</reference>
<proteinExistence type="predicted"/>
<evidence type="ECO:0000256" key="7">
    <source>
        <dbReference type="SAM" id="Phobius"/>
    </source>
</evidence>
<feature type="transmembrane region" description="Helical" evidence="7">
    <location>
        <begin position="34"/>
        <end position="53"/>
    </location>
</feature>
<protein>
    <submittedName>
        <fullName evidence="8">Malate transporter</fullName>
    </submittedName>
</protein>
<feature type="transmembrane region" description="Helical" evidence="7">
    <location>
        <begin position="125"/>
        <end position="145"/>
    </location>
</feature>
<sequence>MLDIFLKTLPFFGLIGLGYGAAKSRFFSEEASAALTKFVFFFALSAMLFRFSANLRFDEIFEPRLASAYLWGTAVTWGLGMAVAFLRGLDVPTASIEAQCAAIGNTGFLGVPMLALLLGQEAVGPIILILSIDLIVFSSLLTLLVTGAREGHMGLGILWKLLLGLLKNPMIVSIGLGLMVSASGLPVPEAANSFLTTLGNAATPGALFAIGASLASKSAERIQIAAWLSFAKLVLHPLFVGLGVYIFFPVDAYRASVAVSAAALPVAGNVFILAQHYGIAPQRVSASILISTTASIVTVSAIIATVTSWWP</sequence>
<feature type="transmembrane region" description="Helical" evidence="7">
    <location>
        <begin position="254"/>
        <end position="274"/>
    </location>
</feature>
<dbReference type="GO" id="GO:0055085">
    <property type="term" value="P:transmembrane transport"/>
    <property type="evidence" value="ECO:0007669"/>
    <property type="project" value="InterPro"/>
</dbReference>
<accession>A0A0B3RV01</accession>
<gene>
    <name evidence="8" type="ORF">OA50_04936</name>
</gene>
<comment type="subcellular location">
    <subcellularLocation>
        <location evidence="1">Membrane</location>
        <topology evidence="1">Multi-pass membrane protein</topology>
    </subcellularLocation>
</comment>
<feature type="transmembrane region" description="Helical" evidence="7">
    <location>
        <begin position="157"/>
        <end position="182"/>
    </location>
</feature>
<dbReference type="EMBL" id="JSUQ01000025">
    <property type="protein sequence ID" value="KHQ50568.1"/>
    <property type="molecule type" value="Genomic_DNA"/>
</dbReference>
<dbReference type="STRING" id="561184.SAMN05216376_11861"/>
<feature type="transmembrane region" description="Helical" evidence="7">
    <location>
        <begin position="65"/>
        <end position="86"/>
    </location>
</feature>
<keyword evidence="9" id="KW-1185">Reference proteome</keyword>
<dbReference type="AlphaFoldDB" id="A0A0B3RV01"/>
<dbReference type="Proteomes" id="UP000030960">
    <property type="component" value="Unassembled WGS sequence"/>
</dbReference>
<keyword evidence="2" id="KW-0813">Transport</keyword>
<feature type="transmembrane region" description="Helical" evidence="7">
    <location>
        <begin position="227"/>
        <end position="248"/>
    </location>
</feature>
<keyword evidence="5 7" id="KW-1133">Transmembrane helix</keyword>
<dbReference type="RefSeq" id="WP_043146044.1">
    <property type="nucleotide sequence ID" value="NZ_JSUQ01000025.1"/>
</dbReference>
<keyword evidence="6 7" id="KW-0472">Membrane</keyword>
<feature type="transmembrane region" description="Helical" evidence="7">
    <location>
        <begin position="6"/>
        <end position="22"/>
    </location>
</feature>
<dbReference type="PANTHER" id="PTHR36838:SF3">
    <property type="entry name" value="TRANSPORTER AUXIN EFFLUX CARRIER EC FAMILY"/>
    <property type="match status" value="1"/>
</dbReference>
<evidence type="ECO:0000256" key="5">
    <source>
        <dbReference type="ARBA" id="ARBA00022989"/>
    </source>
</evidence>